<accession>A0A7M2SHW1</accession>
<protein>
    <submittedName>
        <fullName evidence="1">Uncharacterized protein</fullName>
    </submittedName>
</protein>
<gene>
    <name evidence="1" type="ORF">IM697_33875</name>
</gene>
<evidence type="ECO:0000313" key="1">
    <source>
        <dbReference type="EMBL" id="QOV35033.1"/>
    </source>
</evidence>
<evidence type="ECO:0000313" key="2">
    <source>
        <dbReference type="Proteomes" id="UP000594205"/>
    </source>
</evidence>
<dbReference type="RefSeq" id="WP_194039897.1">
    <property type="nucleotide sequence ID" value="NZ_CP063373.1"/>
</dbReference>
<sequence length="81" mass="8879">MAQNLDLEHLDPVGEFHARELVRHRRVGATDSWSTSVTCVDALGLIRDRLDGKRLPLQASELSPGPLGSFGLFLPYGATSY</sequence>
<dbReference type="EMBL" id="CP063373">
    <property type="protein sequence ID" value="QOV35033.1"/>
    <property type="molecule type" value="Genomic_DNA"/>
</dbReference>
<organism evidence="1 2">
    <name type="scientific">Streptomyces ferrugineus</name>
    <dbReference type="NCBI Taxonomy" id="1413221"/>
    <lineage>
        <taxon>Bacteria</taxon>
        <taxon>Bacillati</taxon>
        <taxon>Actinomycetota</taxon>
        <taxon>Actinomycetes</taxon>
        <taxon>Kitasatosporales</taxon>
        <taxon>Streptomycetaceae</taxon>
        <taxon>Streptomyces</taxon>
    </lineage>
</organism>
<proteinExistence type="predicted"/>
<dbReference type="AlphaFoldDB" id="A0A7M2SHW1"/>
<dbReference type="KEGG" id="sfeu:IM697_33875"/>
<keyword evidence="2" id="KW-1185">Reference proteome</keyword>
<dbReference type="Proteomes" id="UP000594205">
    <property type="component" value="Chromosome"/>
</dbReference>
<name>A0A7M2SHW1_9ACTN</name>
<reference evidence="1 2" key="1">
    <citation type="submission" date="2020-10" db="EMBL/GenBank/DDBJ databases">
        <title>Streptomyces ferrugineus complate genome analysis.</title>
        <authorList>
            <person name="Anwar N."/>
        </authorList>
    </citation>
    <scope>NUCLEOTIDE SEQUENCE [LARGE SCALE GENOMIC DNA]</scope>
    <source>
        <strain evidence="1 2">CCTCC AA2014009</strain>
    </source>
</reference>